<dbReference type="RefSeq" id="WP_310374414.1">
    <property type="nucleotide sequence ID" value="NZ_JAVDYB010000001.1"/>
</dbReference>
<dbReference type="SUPFAM" id="SSF102405">
    <property type="entry name" value="MCP/YpsA-like"/>
    <property type="match status" value="1"/>
</dbReference>
<dbReference type="PANTHER" id="PTHR43393">
    <property type="entry name" value="CYTOKININ RIBOSIDE 5'-MONOPHOSPHATE PHOSPHORIBOHYDROLASE"/>
    <property type="match status" value="1"/>
</dbReference>
<protein>
    <submittedName>
        <fullName evidence="1">Rossmann-fold nucleotide-binding protein</fullName>
    </submittedName>
</protein>
<dbReference type="Proteomes" id="UP001183643">
    <property type="component" value="Unassembled WGS sequence"/>
</dbReference>
<accession>A0AAE3YWQ7</accession>
<organism evidence="1 2">
    <name type="scientific">Catenuloplanes atrovinosus</name>
    <dbReference type="NCBI Taxonomy" id="137266"/>
    <lineage>
        <taxon>Bacteria</taxon>
        <taxon>Bacillati</taxon>
        <taxon>Actinomycetota</taxon>
        <taxon>Actinomycetes</taxon>
        <taxon>Micromonosporales</taxon>
        <taxon>Micromonosporaceae</taxon>
        <taxon>Catenuloplanes</taxon>
    </lineage>
</organism>
<reference evidence="1" key="1">
    <citation type="submission" date="2023-07" db="EMBL/GenBank/DDBJ databases">
        <title>Sequencing the genomes of 1000 actinobacteria strains.</title>
        <authorList>
            <person name="Klenk H.-P."/>
        </authorList>
    </citation>
    <scope>NUCLEOTIDE SEQUENCE</scope>
    <source>
        <strain evidence="1">DSM 44707</strain>
    </source>
</reference>
<dbReference type="PANTHER" id="PTHR43393:SF3">
    <property type="entry name" value="LYSINE DECARBOXYLASE-LIKE PROTEIN"/>
    <property type="match status" value="1"/>
</dbReference>
<dbReference type="Pfam" id="PF18306">
    <property type="entry name" value="LDcluster4"/>
    <property type="match status" value="1"/>
</dbReference>
<keyword evidence="2" id="KW-1185">Reference proteome</keyword>
<dbReference type="Gene3D" id="3.40.50.450">
    <property type="match status" value="1"/>
</dbReference>
<proteinExistence type="predicted"/>
<evidence type="ECO:0000313" key="2">
    <source>
        <dbReference type="Proteomes" id="UP001183643"/>
    </source>
</evidence>
<dbReference type="AlphaFoldDB" id="A0AAE3YWQ7"/>
<dbReference type="GO" id="GO:0005829">
    <property type="term" value="C:cytosol"/>
    <property type="evidence" value="ECO:0007669"/>
    <property type="project" value="TreeGrafter"/>
</dbReference>
<dbReference type="InterPro" id="IPR052341">
    <property type="entry name" value="LOG_family_nucleotidases"/>
</dbReference>
<evidence type="ECO:0000313" key="1">
    <source>
        <dbReference type="EMBL" id="MDR7280187.1"/>
    </source>
</evidence>
<name>A0AAE3YWQ7_9ACTN</name>
<sequence length="397" mass="42374">MPTPPPHDVLDHHDHTESEVETRAELDRHLVAGSLARLAVLGLTLDEDPPDLSAVDVSGTLFLGCAFASDEVVADLVRRGASVVPALRALPYPTHPARLYTPEDLSAGFAEHGFDGMYDTVVYRHFRANGGAVPEVREALAQRLHDHGIDNALAYATHAWLSEHGPASVVGVMGGHAVPRGSAAYRLAATLGRELARRDRLVVTGGGPGVMEAANLGAYLSTRPEADLIEAVDMLAAAPDFLDHGPFTEAALAVRTKFAPEPDSSPTAWARRGGLSVPTWLYGHEPANLFAGRVGKYFSNAIREDQILRLCRGGLVFAPGRAGTVQEVFQAATKTFYGTDGPSGAYVFLDATFWTDTLPVRTLLAPLFAQSPHGDLTPSIHLTDDVHHAVRLLTAAA</sequence>
<dbReference type="InterPro" id="IPR041164">
    <property type="entry name" value="LDcluster4"/>
</dbReference>
<dbReference type="EMBL" id="JAVDYB010000001">
    <property type="protein sequence ID" value="MDR7280187.1"/>
    <property type="molecule type" value="Genomic_DNA"/>
</dbReference>
<gene>
    <name evidence="1" type="ORF">J2S41_006965</name>
</gene>
<comment type="caution">
    <text evidence="1">The sequence shown here is derived from an EMBL/GenBank/DDBJ whole genome shotgun (WGS) entry which is preliminary data.</text>
</comment>